<dbReference type="EMBL" id="SEWW01000005">
    <property type="protein sequence ID" value="NGZ44745.1"/>
    <property type="molecule type" value="Genomic_DNA"/>
</dbReference>
<proteinExistence type="predicted"/>
<sequence length="88" mass="10367">MAVHTVYSDRVPFANVFVFQTNDQKIAGIIQFAVKNENIFYLKDEIVFQEKKFFLTDNLSTILRELLIEFVESHELYNNIEVESISNF</sequence>
<organism evidence="1 2">
    <name type="scientific">Aquirufa beregesia</name>
    <dbReference type="NCBI Taxonomy" id="2516556"/>
    <lineage>
        <taxon>Bacteria</taxon>
        <taxon>Pseudomonadati</taxon>
        <taxon>Bacteroidota</taxon>
        <taxon>Cytophagia</taxon>
        <taxon>Cytophagales</taxon>
        <taxon>Flectobacillaceae</taxon>
        <taxon>Aquirufa</taxon>
    </lineage>
</organism>
<name>A0ABX0F4F6_9BACT</name>
<gene>
    <name evidence="1" type="ORF">EWU23_09670</name>
</gene>
<accession>A0ABX0F4F6</accession>
<keyword evidence="2" id="KW-1185">Reference proteome</keyword>
<comment type="caution">
    <text evidence="1">The sequence shown here is derived from an EMBL/GenBank/DDBJ whole genome shotgun (WGS) entry which is preliminary data.</text>
</comment>
<evidence type="ECO:0000313" key="1">
    <source>
        <dbReference type="EMBL" id="NGZ44745.1"/>
    </source>
</evidence>
<reference evidence="1 2" key="1">
    <citation type="submission" date="2019-02" db="EMBL/GenBank/DDBJ databases">
        <title>Genome of a new Bacteroidetes strain.</title>
        <authorList>
            <person name="Pitt A."/>
        </authorList>
    </citation>
    <scope>NUCLEOTIDE SEQUENCE [LARGE SCALE GENOMIC DNA]</scope>
    <source>
        <strain evidence="1 2">50C-KIRBA</strain>
    </source>
</reference>
<evidence type="ECO:0000313" key="2">
    <source>
        <dbReference type="Proteomes" id="UP001318301"/>
    </source>
</evidence>
<protein>
    <submittedName>
        <fullName evidence="1">Uncharacterized protein</fullName>
    </submittedName>
</protein>
<dbReference type="RefSeq" id="WP_166231572.1">
    <property type="nucleotide sequence ID" value="NZ_CBCSIJ010000013.1"/>
</dbReference>
<dbReference type="Proteomes" id="UP001318301">
    <property type="component" value="Unassembled WGS sequence"/>
</dbReference>